<feature type="compositionally biased region" description="Polar residues" evidence="1">
    <location>
        <begin position="91"/>
        <end position="104"/>
    </location>
</feature>
<dbReference type="SUPFAM" id="SSF116846">
    <property type="entry name" value="MIT domain"/>
    <property type="match status" value="1"/>
</dbReference>
<dbReference type="InterPro" id="IPR032341">
    <property type="entry name" value="MITD1_C"/>
</dbReference>
<evidence type="ECO:0000259" key="2">
    <source>
        <dbReference type="SMART" id="SM00745"/>
    </source>
</evidence>
<dbReference type="InterPro" id="IPR038113">
    <property type="entry name" value="MITD1_C_sf"/>
</dbReference>
<accession>A0AAN7TR56</accession>
<dbReference type="EMBL" id="JAVFKY010000004">
    <property type="protein sequence ID" value="KAK5577754.1"/>
    <property type="molecule type" value="Genomic_DNA"/>
</dbReference>
<evidence type="ECO:0000256" key="1">
    <source>
        <dbReference type="SAM" id="MobiDB-lite"/>
    </source>
</evidence>
<dbReference type="CDD" id="cd02656">
    <property type="entry name" value="MIT"/>
    <property type="match status" value="1"/>
</dbReference>
<name>A0AAN7TR56_9MYCE</name>
<feature type="compositionally biased region" description="Pro residues" evidence="1">
    <location>
        <begin position="105"/>
        <end position="122"/>
    </location>
</feature>
<reference evidence="3 4" key="1">
    <citation type="submission" date="2023-11" db="EMBL/GenBank/DDBJ databases">
        <title>Dfirmibasis_genome.</title>
        <authorList>
            <person name="Edelbroek B."/>
            <person name="Kjellin J."/>
            <person name="Jerlstrom-Hultqvist J."/>
            <person name="Soderbom F."/>
        </authorList>
    </citation>
    <scope>NUCLEOTIDE SEQUENCE [LARGE SCALE GENOMIC DNA]</scope>
    <source>
        <strain evidence="3 4">TNS-C-14</strain>
    </source>
</reference>
<dbReference type="SMART" id="SM00745">
    <property type="entry name" value="MIT"/>
    <property type="match status" value="1"/>
</dbReference>
<keyword evidence="4" id="KW-1185">Reference proteome</keyword>
<organism evidence="3 4">
    <name type="scientific">Dictyostelium firmibasis</name>
    <dbReference type="NCBI Taxonomy" id="79012"/>
    <lineage>
        <taxon>Eukaryota</taxon>
        <taxon>Amoebozoa</taxon>
        <taxon>Evosea</taxon>
        <taxon>Eumycetozoa</taxon>
        <taxon>Dictyostelia</taxon>
        <taxon>Dictyosteliales</taxon>
        <taxon>Dictyosteliaceae</taxon>
        <taxon>Dictyostelium</taxon>
    </lineage>
</organism>
<dbReference type="Pfam" id="PF16565">
    <property type="entry name" value="MIT_C"/>
    <property type="match status" value="1"/>
</dbReference>
<evidence type="ECO:0000313" key="3">
    <source>
        <dbReference type="EMBL" id="KAK5577754.1"/>
    </source>
</evidence>
<dbReference type="PANTHER" id="PTHR21222:SF1">
    <property type="entry name" value="MIT DOMAIN-CONTAINING PROTEIN 1"/>
    <property type="match status" value="1"/>
</dbReference>
<dbReference type="Gene3D" id="3.30.870.30">
    <property type="entry name" value="MITD, C-terminal phospholipase D-like domain"/>
    <property type="match status" value="1"/>
</dbReference>
<feature type="region of interest" description="Disordered" evidence="1">
    <location>
        <begin position="91"/>
        <end position="128"/>
    </location>
</feature>
<proteinExistence type="predicted"/>
<comment type="caution">
    <text evidence="3">The sequence shown here is derived from an EMBL/GenBank/DDBJ whole genome shotgun (WGS) entry which is preliminary data.</text>
</comment>
<dbReference type="InterPro" id="IPR052817">
    <property type="entry name" value="MIT_domain_contain_protein1"/>
</dbReference>
<dbReference type="Gene3D" id="1.20.58.80">
    <property type="entry name" value="Phosphotransferase system, lactose/cellobiose-type IIA subunit"/>
    <property type="match status" value="1"/>
</dbReference>
<dbReference type="InterPro" id="IPR036181">
    <property type="entry name" value="MIT_dom_sf"/>
</dbReference>
<sequence length="346" mass="39003">MADTSLLLQKSYTLIQQAALNDRNGQYSIALNLYTNGLEGLMSALKLEKNDRVIQTLKIKITEYFSRAEQLKEIIKKGYVAPPQMNQSCHDCVTSPSTSTSHYQPPQPVYKPTAPSAPPPSQYHPIPTNTEELILPSVPTFSPLPSVPTQTPPPFNPSATNISSSSLAKELISSKKIENGSIGNSYESLFGDRLIGCTWIKVEDPYIRTRHQIDNFVKLIELVISKCIFKDLNSGNVKLQKPSTKFKIDLTTSTESQQQEDELKLTFYQLREQISSQYNIIFSYQFSNTIHDRSIECSNGYLIKLGRGLDFYQKPINNNNGLFSQVSTFNQDLKPCLECNIDIFKK</sequence>
<gene>
    <name evidence="3" type="ORF">RB653_002702</name>
</gene>
<feature type="domain" description="MIT" evidence="2">
    <location>
        <begin position="4"/>
        <end position="81"/>
    </location>
</feature>
<protein>
    <recommendedName>
        <fullName evidence="2">MIT domain-containing protein</fullName>
    </recommendedName>
</protein>
<evidence type="ECO:0000313" key="4">
    <source>
        <dbReference type="Proteomes" id="UP001344447"/>
    </source>
</evidence>
<dbReference type="Proteomes" id="UP001344447">
    <property type="component" value="Unassembled WGS sequence"/>
</dbReference>
<dbReference type="PANTHER" id="PTHR21222">
    <property type="entry name" value="MIT DOMAIN-CONTAINING PROTEIN 1"/>
    <property type="match status" value="1"/>
</dbReference>
<dbReference type="Pfam" id="PF04212">
    <property type="entry name" value="MIT"/>
    <property type="match status" value="1"/>
</dbReference>
<dbReference type="InterPro" id="IPR007330">
    <property type="entry name" value="MIT_dom"/>
</dbReference>
<dbReference type="AlphaFoldDB" id="A0AAN7TR56"/>